<evidence type="ECO:0000313" key="4">
    <source>
        <dbReference type="Proteomes" id="UP000481153"/>
    </source>
</evidence>
<dbReference type="SUPFAM" id="SSF46689">
    <property type="entry name" value="Homeodomain-like"/>
    <property type="match status" value="1"/>
</dbReference>
<keyword evidence="1" id="KW-0238">DNA-binding</keyword>
<name>A0A6G0WAL5_9STRA</name>
<evidence type="ECO:0000313" key="3">
    <source>
        <dbReference type="EMBL" id="KAF0723614.1"/>
    </source>
</evidence>
<dbReference type="InterPro" id="IPR036397">
    <property type="entry name" value="RNaseH_sf"/>
</dbReference>
<dbReference type="Gene3D" id="3.30.420.10">
    <property type="entry name" value="Ribonuclease H-like superfamily/Ribonuclease H"/>
    <property type="match status" value="1"/>
</dbReference>
<dbReference type="EMBL" id="VJMJ01000300">
    <property type="protein sequence ID" value="KAF0723614.1"/>
    <property type="molecule type" value="Genomic_DNA"/>
</dbReference>
<dbReference type="GO" id="GO:0003677">
    <property type="term" value="F:DNA binding"/>
    <property type="evidence" value="ECO:0007669"/>
    <property type="project" value="UniProtKB-KW"/>
</dbReference>
<dbReference type="PANTHER" id="PTHR19303:SF73">
    <property type="entry name" value="PROTEIN PDC2"/>
    <property type="match status" value="1"/>
</dbReference>
<organism evidence="3 4">
    <name type="scientific">Aphanomyces euteiches</name>
    <dbReference type="NCBI Taxonomy" id="100861"/>
    <lineage>
        <taxon>Eukaryota</taxon>
        <taxon>Sar</taxon>
        <taxon>Stramenopiles</taxon>
        <taxon>Oomycota</taxon>
        <taxon>Saprolegniomycetes</taxon>
        <taxon>Saprolegniales</taxon>
        <taxon>Verrucalvaceae</taxon>
        <taxon>Aphanomyces</taxon>
    </lineage>
</organism>
<comment type="caution">
    <text evidence="3">The sequence shown here is derived from an EMBL/GenBank/DDBJ whole genome shotgun (WGS) entry which is preliminary data.</text>
</comment>
<dbReference type="InterPro" id="IPR009057">
    <property type="entry name" value="Homeodomain-like_sf"/>
</dbReference>
<evidence type="ECO:0000256" key="1">
    <source>
        <dbReference type="ARBA" id="ARBA00023125"/>
    </source>
</evidence>
<dbReference type="AlphaFoldDB" id="A0A6G0WAL5"/>
<dbReference type="GO" id="GO:0005634">
    <property type="term" value="C:nucleus"/>
    <property type="evidence" value="ECO:0007669"/>
    <property type="project" value="TreeGrafter"/>
</dbReference>
<dbReference type="InterPro" id="IPR006600">
    <property type="entry name" value="HTH_CenpB_DNA-bd_dom"/>
</dbReference>
<dbReference type="Gene3D" id="1.10.10.60">
    <property type="entry name" value="Homeodomain-like"/>
    <property type="match status" value="1"/>
</dbReference>
<dbReference type="Pfam" id="PF03221">
    <property type="entry name" value="HTH_Tnp_Tc5"/>
    <property type="match status" value="1"/>
</dbReference>
<protein>
    <recommendedName>
        <fullName evidence="2">HTH CENPB-type domain-containing protein</fullName>
    </recommendedName>
</protein>
<sequence length="299" mass="34031">MNVSITGDLIKEQALAIYETQPSPKKPMHFSSGWLYCFMKRHDLTSRRLHGERASLSQDEVDDGRSKLLLETSRYSKEDIYNMDESALFYKRAPDTTISKTATQGLKKDKTRITVALAANCSGSDKLPLLFIGKAARPRCFGNKSAEQLCFIYRFNRKAWMTITIFSEWISKFNAMMATMGRSVLLVLDNASSHKIEEVELTHVRVLMLPPNATSALQPMDAGVIAAFKRYFKRKQLRHAIQRVNRVPDDKLKDFKKLGSKIYAVDQLTAMNWAKSAWDDVTPETIKNCWLHTGIVQAD</sequence>
<feature type="domain" description="HTH CENPB-type" evidence="2">
    <location>
        <begin position="1"/>
        <end position="48"/>
    </location>
</feature>
<dbReference type="InterPro" id="IPR050863">
    <property type="entry name" value="CenT-Element_Derived"/>
</dbReference>
<keyword evidence="4" id="KW-1185">Reference proteome</keyword>
<dbReference type="InterPro" id="IPR004875">
    <property type="entry name" value="DDE_SF_endonuclease_dom"/>
</dbReference>
<proteinExistence type="predicted"/>
<dbReference type="Pfam" id="PF03184">
    <property type="entry name" value="DDE_1"/>
    <property type="match status" value="1"/>
</dbReference>
<reference evidence="3 4" key="1">
    <citation type="submission" date="2019-07" db="EMBL/GenBank/DDBJ databases">
        <title>Genomics analysis of Aphanomyces spp. identifies a new class of oomycete effector associated with host adaptation.</title>
        <authorList>
            <person name="Gaulin E."/>
        </authorList>
    </citation>
    <scope>NUCLEOTIDE SEQUENCE [LARGE SCALE GENOMIC DNA]</scope>
    <source>
        <strain evidence="3 4">ATCC 201684</strain>
    </source>
</reference>
<dbReference type="VEuPathDB" id="FungiDB:AeMF1_020972"/>
<accession>A0A6G0WAL5</accession>
<dbReference type="PROSITE" id="PS51253">
    <property type="entry name" value="HTH_CENPB"/>
    <property type="match status" value="1"/>
</dbReference>
<evidence type="ECO:0000259" key="2">
    <source>
        <dbReference type="PROSITE" id="PS51253"/>
    </source>
</evidence>
<dbReference type="Proteomes" id="UP000481153">
    <property type="component" value="Unassembled WGS sequence"/>
</dbReference>
<gene>
    <name evidence="3" type="ORF">Ae201684_017518</name>
</gene>
<dbReference type="PANTHER" id="PTHR19303">
    <property type="entry name" value="TRANSPOSON"/>
    <property type="match status" value="1"/>
</dbReference>